<keyword evidence="5" id="KW-0406">Ion transport</keyword>
<evidence type="ECO:0000256" key="3">
    <source>
        <dbReference type="ARBA" id="ARBA00022692"/>
    </source>
</evidence>
<gene>
    <name evidence="9" type="ORF">FR932_00245</name>
</gene>
<evidence type="ECO:0000256" key="2">
    <source>
        <dbReference type="ARBA" id="ARBA00022452"/>
    </source>
</evidence>
<keyword evidence="6" id="KW-0626">Porin</keyword>
<dbReference type="AlphaFoldDB" id="A0A5J6WHX7"/>
<dbReference type="Proteomes" id="UP000327424">
    <property type="component" value="Chromosome"/>
</dbReference>
<evidence type="ECO:0000256" key="7">
    <source>
        <dbReference type="ARBA" id="ARBA00023237"/>
    </source>
</evidence>
<dbReference type="GO" id="GO:0006811">
    <property type="term" value="P:monoatomic ion transport"/>
    <property type="evidence" value="ECO:0007669"/>
    <property type="project" value="UniProtKB-KW"/>
</dbReference>
<accession>A0A5J6WHX7</accession>
<reference evidence="9 10" key="1">
    <citation type="submission" date="2019-09" db="EMBL/GenBank/DDBJ databases">
        <title>Hybrid Assembly of the complete Genome of the Deep-Sea Bacterium Moritella marina from long Nanopore and Illumina reads.</title>
        <authorList>
            <person name="Magin S."/>
            <person name="Georgoulis A."/>
            <person name="Papadimitriou K."/>
            <person name="Iliakis G."/>
            <person name="Vorgias C.E."/>
        </authorList>
    </citation>
    <scope>NUCLEOTIDE SEQUENCE [LARGE SCALE GENOMIC DNA]</scope>
    <source>
        <strain evidence="9 10">MP-1</strain>
    </source>
</reference>
<keyword evidence="3" id="KW-0812">Transmembrane</keyword>
<evidence type="ECO:0000256" key="4">
    <source>
        <dbReference type="ARBA" id="ARBA00022729"/>
    </source>
</evidence>
<evidence type="ECO:0000313" key="9">
    <source>
        <dbReference type="EMBL" id="QFI36355.1"/>
    </source>
</evidence>
<dbReference type="GO" id="GO:0046930">
    <property type="term" value="C:pore complex"/>
    <property type="evidence" value="ECO:0007669"/>
    <property type="project" value="UniProtKB-KW"/>
</dbReference>
<evidence type="ECO:0000256" key="1">
    <source>
        <dbReference type="ARBA" id="ARBA00022448"/>
    </source>
</evidence>
<protein>
    <submittedName>
        <fullName evidence="9">Porin</fullName>
    </submittedName>
</protein>
<evidence type="ECO:0000313" key="10">
    <source>
        <dbReference type="Proteomes" id="UP000327424"/>
    </source>
</evidence>
<keyword evidence="7" id="KW-0998">Cell outer membrane</keyword>
<evidence type="ECO:0000256" key="8">
    <source>
        <dbReference type="SAM" id="SignalP"/>
    </source>
</evidence>
<dbReference type="PANTHER" id="PTHR34501">
    <property type="entry name" value="PROTEIN YDDL-RELATED"/>
    <property type="match status" value="1"/>
</dbReference>
<evidence type="ECO:0000256" key="5">
    <source>
        <dbReference type="ARBA" id="ARBA00023065"/>
    </source>
</evidence>
<dbReference type="KEGG" id="mmaa:FR932_00245"/>
<feature type="chain" id="PRO_5023942725" evidence="8">
    <location>
        <begin position="23"/>
        <end position="370"/>
    </location>
</feature>
<dbReference type="InterPro" id="IPR050298">
    <property type="entry name" value="Gram-neg_bact_OMP"/>
</dbReference>
<keyword evidence="2" id="KW-1134">Transmembrane beta strand</keyword>
<keyword evidence="1" id="KW-0813">Transport</keyword>
<keyword evidence="4 8" id="KW-0732">Signal</keyword>
<dbReference type="OrthoDB" id="6211646at2"/>
<dbReference type="SUPFAM" id="SSF56935">
    <property type="entry name" value="Porins"/>
    <property type="match status" value="1"/>
</dbReference>
<feature type="signal peptide" evidence="8">
    <location>
        <begin position="1"/>
        <end position="22"/>
    </location>
</feature>
<evidence type="ECO:0000256" key="6">
    <source>
        <dbReference type="ARBA" id="ARBA00023114"/>
    </source>
</evidence>
<dbReference type="EMBL" id="CP044399">
    <property type="protein sequence ID" value="QFI36355.1"/>
    <property type="molecule type" value="Genomic_DNA"/>
</dbReference>
<organism evidence="9 10">
    <name type="scientific">Moritella marina ATCC 15381</name>
    <dbReference type="NCBI Taxonomy" id="1202962"/>
    <lineage>
        <taxon>Bacteria</taxon>
        <taxon>Pseudomonadati</taxon>
        <taxon>Pseudomonadota</taxon>
        <taxon>Gammaproteobacteria</taxon>
        <taxon>Alteromonadales</taxon>
        <taxon>Moritellaceae</taxon>
        <taxon>Moritella</taxon>
    </lineage>
</organism>
<keyword evidence="2" id="KW-0472">Membrane</keyword>
<dbReference type="GO" id="GO:0015288">
    <property type="term" value="F:porin activity"/>
    <property type="evidence" value="ECO:0007669"/>
    <property type="project" value="UniProtKB-KW"/>
</dbReference>
<name>A0A5J6WHX7_MORMI</name>
<keyword evidence="10" id="KW-1185">Reference proteome</keyword>
<sequence>MLKKTALAIALSSLFVGTAAQAVTIYDNDNGDVIKLYGEVGVGGHFNPNYEYGEFVESPLHENKDGYGTDTSYIDDSFATIGVKGTYQEVYYRVELDYERENWAYGSGDMVLAIDKLFIGYKLTSNHAIEVGLTDTAFDDYDKYGDFTFDTTVETGEAGDQQNTVKYEGKIKNFKMGASYSYQGESSSGSALGDIVNGYVGYFGKTISAVIGVEQRAGSAGTSKYGEQILFGFGARLNITDALSLGVNGYIEDEDIAQDKTNLVVDPANPDNNVTVYNDYQTFQNKGALVSARYKFSEKWEVTGSYNFEEYEQWAIDNAEYDATPYSWGDERTWSTVGVNFRPSSSVIFAIEGNLGEAAQDAYAYARVYF</sequence>
<dbReference type="PANTHER" id="PTHR34501:SF9">
    <property type="entry name" value="MAJOR OUTER MEMBRANE PROTEIN P.IA"/>
    <property type="match status" value="1"/>
</dbReference>
<dbReference type="RefSeq" id="WP_019440438.1">
    <property type="nucleotide sequence ID" value="NZ_ALOE01000008.1"/>
</dbReference>
<proteinExistence type="predicted"/>